<gene>
    <name evidence="1" type="ORF">GGQ65_007071</name>
</gene>
<evidence type="ECO:0000313" key="1">
    <source>
        <dbReference type="EMBL" id="MBB3919724.1"/>
    </source>
</evidence>
<name>A0A7W6BIM4_9HYPH</name>
<organism evidence="1 2">
    <name type="scientific">Rhizobium fabae</name>
    <dbReference type="NCBI Taxonomy" id="573179"/>
    <lineage>
        <taxon>Bacteria</taxon>
        <taxon>Pseudomonadati</taxon>
        <taxon>Pseudomonadota</taxon>
        <taxon>Alphaproteobacteria</taxon>
        <taxon>Hyphomicrobiales</taxon>
        <taxon>Rhizobiaceae</taxon>
        <taxon>Rhizobium/Agrobacterium group</taxon>
        <taxon>Rhizobium</taxon>
    </lineage>
</organism>
<sequence length="62" mass="7090">MTDDKYHHDPGHFRKTRVSPPWLSNTCFNARSLFETLLALCHRTATLPMRPSSAMSEEVTSI</sequence>
<dbReference type="AlphaFoldDB" id="A0A7W6BIM4"/>
<accession>A0A7W6BIM4</accession>
<dbReference type="Proteomes" id="UP000545490">
    <property type="component" value="Unassembled WGS sequence"/>
</dbReference>
<reference evidence="1 2" key="1">
    <citation type="submission" date="2020-08" db="EMBL/GenBank/DDBJ databases">
        <title>Genomic Encyclopedia of Type Strains, Phase IV (KMG-IV): sequencing the most valuable type-strain genomes for metagenomic binning, comparative biology and taxonomic classification.</title>
        <authorList>
            <person name="Goeker M."/>
        </authorList>
    </citation>
    <scope>NUCLEOTIDE SEQUENCE [LARGE SCALE GENOMIC DNA]</scope>
    <source>
        <strain evidence="1 2">DSM 19331</strain>
    </source>
</reference>
<proteinExistence type="predicted"/>
<evidence type="ECO:0000313" key="2">
    <source>
        <dbReference type="Proteomes" id="UP000545490"/>
    </source>
</evidence>
<protein>
    <submittedName>
        <fullName evidence="1">Uncharacterized protein</fullName>
    </submittedName>
</protein>
<dbReference type="EMBL" id="JACIDG010000034">
    <property type="protein sequence ID" value="MBB3919724.1"/>
    <property type="molecule type" value="Genomic_DNA"/>
</dbReference>
<comment type="caution">
    <text evidence="1">The sequence shown here is derived from an EMBL/GenBank/DDBJ whole genome shotgun (WGS) entry which is preliminary data.</text>
</comment>